<keyword evidence="1" id="KW-0863">Zinc-finger</keyword>
<name>A0A8W8HYB2_MAGGI</name>
<dbReference type="Proteomes" id="UP000005408">
    <property type="component" value="Unassembled WGS sequence"/>
</dbReference>
<dbReference type="InterPro" id="IPR011042">
    <property type="entry name" value="6-blade_b-propeller_TolB-like"/>
</dbReference>
<feature type="domain" description="B box-type" evidence="3">
    <location>
        <begin position="85"/>
        <end position="126"/>
    </location>
</feature>
<dbReference type="PROSITE" id="PS50119">
    <property type="entry name" value="ZF_BBOX"/>
    <property type="match status" value="1"/>
</dbReference>
<dbReference type="SMART" id="SM00336">
    <property type="entry name" value="BBOX"/>
    <property type="match status" value="2"/>
</dbReference>
<dbReference type="SUPFAM" id="SSF57845">
    <property type="entry name" value="B-box zinc-binding domain"/>
    <property type="match status" value="1"/>
</dbReference>
<protein>
    <recommendedName>
        <fullName evidence="3">B box-type domain-containing protein</fullName>
    </recommendedName>
</protein>
<dbReference type="Gene3D" id="2.120.10.30">
    <property type="entry name" value="TolB, C-terminal domain"/>
    <property type="match status" value="1"/>
</dbReference>
<keyword evidence="5" id="KW-1185">Reference proteome</keyword>
<dbReference type="OMA" id="HICRIHE"/>
<dbReference type="GO" id="GO:0008270">
    <property type="term" value="F:zinc ion binding"/>
    <property type="evidence" value="ECO:0007669"/>
    <property type="project" value="UniProtKB-KW"/>
</dbReference>
<keyword evidence="1" id="KW-0862">Zinc</keyword>
<proteinExistence type="predicted"/>
<dbReference type="Pfam" id="PF00643">
    <property type="entry name" value="zf-B_box"/>
    <property type="match status" value="1"/>
</dbReference>
<dbReference type="InterPro" id="IPR047153">
    <property type="entry name" value="TRIM45/56/19-like"/>
</dbReference>
<dbReference type="PANTHER" id="PTHR25462">
    <property type="entry name" value="BONUS, ISOFORM C-RELATED"/>
    <property type="match status" value="1"/>
</dbReference>
<dbReference type="EnsemblMetazoa" id="G11675.4">
    <property type="protein sequence ID" value="G11675.4:cds"/>
    <property type="gene ID" value="G11675"/>
</dbReference>
<keyword evidence="1" id="KW-0479">Metal-binding</keyword>
<dbReference type="Gene3D" id="3.30.160.60">
    <property type="entry name" value="Classic Zinc Finger"/>
    <property type="match status" value="1"/>
</dbReference>
<dbReference type="AlphaFoldDB" id="A0A8W8HYB2"/>
<evidence type="ECO:0000313" key="4">
    <source>
        <dbReference type="EnsemblMetazoa" id="G11675.4:cds"/>
    </source>
</evidence>
<sequence length="570" mass="64588">MAEAAPVNSDDTASTSTVTNAQCDLCFSEFLVNWACHDCAQKLCDSCQTLHSRSNASKQHGIWLLREDKDDEMESGSDAIDIDDIELHICRIHEEQVCELYCNLCDMFVCHICVRSIHKTHNITDIGESAEQKFNRLSKRFEHLERYELEKARKMIENLEQNKVEYVSSVALKKELIKERNEKMKFELDNLTDKMLKELETKEDVDLQFINRKQFKLQNLSTKVSEAIHFCRNNLSNKGGISLLDACAEAERKIEKLRLPSAENGPERINPPEFVPGKQDEEIESVFGILEYEPTPVLTRRRTTVAFPLNIKAQVIASFAQKARNGIYSICTTGNGNAMIGTEERIVQVVTITGKVLASIKVDITPYNIACSKLGKDLYMSTWNMEIKKLKNGSFTRFIDTSPFHAQGLCVNEDGEILACLYHKEDQFGKIVRYDSAGKSLQQICSDERRRLMFQNPVKVAASVTRDIVVVDMAKKCVIAVGADGQRKFTYKGVNAVKFEPKCIDCNTLGSILVGDHEDRIHMLDKNGKFLQYIMTPEHGLNDIIGLSSDQEEKRIWVSCFDKVIIATLV</sequence>
<keyword evidence="2" id="KW-0175">Coiled coil</keyword>
<dbReference type="OrthoDB" id="6080153at2759"/>
<evidence type="ECO:0000259" key="3">
    <source>
        <dbReference type="PROSITE" id="PS50119"/>
    </source>
</evidence>
<dbReference type="PANTHER" id="PTHR25462:SF296">
    <property type="entry name" value="MEIOTIC P26, ISOFORM F"/>
    <property type="match status" value="1"/>
</dbReference>
<evidence type="ECO:0000256" key="1">
    <source>
        <dbReference type="PROSITE-ProRule" id="PRU00024"/>
    </source>
</evidence>
<organism evidence="4 5">
    <name type="scientific">Magallana gigas</name>
    <name type="common">Pacific oyster</name>
    <name type="synonym">Crassostrea gigas</name>
    <dbReference type="NCBI Taxonomy" id="29159"/>
    <lineage>
        <taxon>Eukaryota</taxon>
        <taxon>Metazoa</taxon>
        <taxon>Spiralia</taxon>
        <taxon>Lophotrochozoa</taxon>
        <taxon>Mollusca</taxon>
        <taxon>Bivalvia</taxon>
        <taxon>Autobranchia</taxon>
        <taxon>Pteriomorphia</taxon>
        <taxon>Ostreida</taxon>
        <taxon>Ostreoidea</taxon>
        <taxon>Ostreidae</taxon>
        <taxon>Magallana</taxon>
    </lineage>
</organism>
<accession>A0A8W8HYB2</accession>
<evidence type="ECO:0000256" key="2">
    <source>
        <dbReference type="SAM" id="Coils"/>
    </source>
</evidence>
<evidence type="ECO:0000313" key="5">
    <source>
        <dbReference type="Proteomes" id="UP000005408"/>
    </source>
</evidence>
<dbReference type="EnsemblMetazoa" id="G11675.1">
    <property type="protein sequence ID" value="G11675.1:cds"/>
    <property type="gene ID" value="G11675"/>
</dbReference>
<reference evidence="4" key="1">
    <citation type="submission" date="2022-08" db="UniProtKB">
        <authorList>
            <consortium name="EnsemblMetazoa"/>
        </authorList>
    </citation>
    <scope>IDENTIFICATION</scope>
    <source>
        <strain evidence="4">05x7-T-G4-1.051#20</strain>
    </source>
</reference>
<dbReference type="SUPFAM" id="SSF63829">
    <property type="entry name" value="Calcium-dependent phosphotriesterase"/>
    <property type="match status" value="1"/>
</dbReference>
<feature type="coiled-coil region" evidence="2">
    <location>
        <begin position="142"/>
        <end position="194"/>
    </location>
</feature>
<dbReference type="EnsemblMetazoa" id="G11675.2">
    <property type="protein sequence ID" value="G11675.2:cds"/>
    <property type="gene ID" value="G11675"/>
</dbReference>
<dbReference type="InterPro" id="IPR000315">
    <property type="entry name" value="Znf_B-box"/>
</dbReference>